<comment type="caution">
    <text evidence="8">The sequence shown here is derived from an EMBL/GenBank/DDBJ whole genome shotgun (WGS) entry which is preliminary data.</text>
</comment>
<dbReference type="AlphaFoldDB" id="A0A937X7I8"/>
<dbReference type="HAMAP" id="MF_00090">
    <property type="entry name" value="PIMT"/>
    <property type="match status" value="1"/>
</dbReference>
<dbReference type="PANTHER" id="PTHR11579">
    <property type="entry name" value="PROTEIN-L-ISOASPARTATE O-METHYLTRANSFERASE"/>
    <property type="match status" value="1"/>
</dbReference>
<dbReference type="CDD" id="cd02440">
    <property type="entry name" value="AdoMet_MTases"/>
    <property type="match status" value="1"/>
</dbReference>
<evidence type="ECO:0000256" key="6">
    <source>
        <dbReference type="ARBA" id="ARBA00022691"/>
    </source>
</evidence>
<dbReference type="GO" id="GO:0030091">
    <property type="term" value="P:protein repair"/>
    <property type="evidence" value="ECO:0007669"/>
    <property type="project" value="UniProtKB-UniRule"/>
</dbReference>
<dbReference type="Gene3D" id="3.40.50.150">
    <property type="entry name" value="Vaccinia Virus protein VP39"/>
    <property type="match status" value="1"/>
</dbReference>
<evidence type="ECO:0000256" key="4">
    <source>
        <dbReference type="ARBA" id="ARBA00022603"/>
    </source>
</evidence>
<evidence type="ECO:0000256" key="2">
    <source>
        <dbReference type="ARBA" id="ARBA00005369"/>
    </source>
</evidence>
<comment type="subcellular location">
    <subcellularLocation>
        <location evidence="1 7">Cytoplasm</location>
    </subcellularLocation>
</comment>
<sequence>MAPASAVPFEKQRHQMVQRQLVARGIRDERVLAAMADLPREAFCEPHLQHEAYKDQALPIAEGQAISQPFMVAAMTEAMRLSPSDRVLEIGTGSGYQAAILARLAAWVVTVERKAFLADRARERLAQLGLRNVQVEISDGSLGFSAGAPYDAIIVTAEAPKLPVALLDQLAIGGRLIIPLASHDGATLCRYVKTADRKWEQEALMRCFFVPLVGKEAYLREEGRA</sequence>
<proteinExistence type="inferred from homology"/>
<dbReference type="NCBIfam" id="NF001453">
    <property type="entry name" value="PRK00312.1"/>
    <property type="match status" value="1"/>
</dbReference>
<evidence type="ECO:0000313" key="8">
    <source>
        <dbReference type="EMBL" id="MBM3275595.1"/>
    </source>
</evidence>
<dbReference type="GO" id="GO:0004719">
    <property type="term" value="F:protein-L-isoaspartate (D-aspartate) O-methyltransferase activity"/>
    <property type="evidence" value="ECO:0007669"/>
    <property type="project" value="UniProtKB-UniRule"/>
</dbReference>
<reference evidence="8 9" key="1">
    <citation type="submission" date="2019-03" db="EMBL/GenBank/DDBJ databases">
        <title>Lake Tanganyika Metagenome-Assembled Genomes (MAGs).</title>
        <authorList>
            <person name="Tran P."/>
        </authorList>
    </citation>
    <scope>NUCLEOTIDE SEQUENCE [LARGE SCALE GENOMIC DNA]</scope>
    <source>
        <strain evidence="8">K_DeepCast_65m_m2_236</strain>
    </source>
</reference>
<evidence type="ECO:0000256" key="1">
    <source>
        <dbReference type="ARBA" id="ARBA00004496"/>
    </source>
</evidence>
<keyword evidence="3 7" id="KW-0963">Cytoplasm</keyword>
<dbReference type="PROSITE" id="PS01279">
    <property type="entry name" value="PCMT"/>
    <property type="match status" value="1"/>
</dbReference>
<dbReference type="EMBL" id="VGJX01000644">
    <property type="protein sequence ID" value="MBM3275595.1"/>
    <property type="molecule type" value="Genomic_DNA"/>
</dbReference>
<gene>
    <name evidence="7" type="primary">pcm</name>
    <name evidence="8" type="ORF">FJZ00_10600</name>
</gene>
<dbReference type="GO" id="GO:0005737">
    <property type="term" value="C:cytoplasm"/>
    <property type="evidence" value="ECO:0007669"/>
    <property type="project" value="UniProtKB-SubCell"/>
</dbReference>
<dbReference type="InterPro" id="IPR000682">
    <property type="entry name" value="PCMT"/>
</dbReference>
<dbReference type="NCBIfam" id="TIGR00080">
    <property type="entry name" value="pimt"/>
    <property type="match status" value="1"/>
</dbReference>
<feature type="active site" evidence="7">
    <location>
        <position position="67"/>
    </location>
</feature>
<dbReference type="Pfam" id="PF01135">
    <property type="entry name" value="PCMT"/>
    <property type="match status" value="1"/>
</dbReference>
<evidence type="ECO:0000256" key="7">
    <source>
        <dbReference type="HAMAP-Rule" id="MF_00090"/>
    </source>
</evidence>
<comment type="function">
    <text evidence="7">Catalyzes the methyl esterification of L-isoaspartyl residues in peptides and proteins that result from spontaneous decomposition of normal L-aspartyl and L-asparaginyl residues. It plays a role in the repair and/or degradation of damaged proteins.</text>
</comment>
<protein>
    <recommendedName>
        <fullName evidence="7">Protein-L-isoaspartate O-methyltransferase</fullName>
        <ecNumber evidence="7">2.1.1.77</ecNumber>
    </recommendedName>
    <alternativeName>
        <fullName evidence="7">L-isoaspartyl protein carboxyl methyltransferase</fullName>
    </alternativeName>
    <alternativeName>
        <fullName evidence="7">Protein L-isoaspartyl methyltransferase</fullName>
    </alternativeName>
    <alternativeName>
        <fullName evidence="7">Protein-beta-aspartate methyltransferase</fullName>
        <shortName evidence="7">PIMT</shortName>
    </alternativeName>
</protein>
<dbReference type="PANTHER" id="PTHR11579:SF0">
    <property type="entry name" value="PROTEIN-L-ISOASPARTATE(D-ASPARTATE) O-METHYLTRANSFERASE"/>
    <property type="match status" value="1"/>
</dbReference>
<keyword evidence="6 7" id="KW-0949">S-adenosyl-L-methionine</keyword>
<accession>A0A937X7I8</accession>
<dbReference type="EC" id="2.1.1.77" evidence="7"/>
<dbReference type="SUPFAM" id="SSF53335">
    <property type="entry name" value="S-adenosyl-L-methionine-dependent methyltransferases"/>
    <property type="match status" value="1"/>
</dbReference>
<dbReference type="GO" id="GO:0032259">
    <property type="term" value="P:methylation"/>
    <property type="evidence" value="ECO:0007669"/>
    <property type="project" value="UniProtKB-KW"/>
</dbReference>
<evidence type="ECO:0000256" key="3">
    <source>
        <dbReference type="ARBA" id="ARBA00022490"/>
    </source>
</evidence>
<dbReference type="InterPro" id="IPR029063">
    <property type="entry name" value="SAM-dependent_MTases_sf"/>
</dbReference>
<organism evidence="8 9">
    <name type="scientific">Candidatus Tanganyikabacteria bacterium</name>
    <dbReference type="NCBI Taxonomy" id="2961651"/>
    <lineage>
        <taxon>Bacteria</taxon>
        <taxon>Bacillati</taxon>
        <taxon>Candidatus Sericytochromatia</taxon>
        <taxon>Candidatus Tanganyikabacteria</taxon>
    </lineage>
</organism>
<dbReference type="FunFam" id="3.40.50.150:FF:000010">
    <property type="entry name" value="Protein-L-isoaspartate O-methyltransferase"/>
    <property type="match status" value="1"/>
</dbReference>
<comment type="similarity">
    <text evidence="2 7">Belongs to the methyltransferase superfamily. L-isoaspartyl/D-aspartyl protein methyltransferase family.</text>
</comment>
<comment type="catalytic activity">
    <reaction evidence="7">
        <text>[protein]-L-isoaspartate + S-adenosyl-L-methionine = [protein]-L-isoaspartate alpha-methyl ester + S-adenosyl-L-homocysteine</text>
        <dbReference type="Rhea" id="RHEA:12705"/>
        <dbReference type="Rhea" id="RHEA-COMP:12143"/>
        <dbReference type="Rhea" id="RHEA-COMP:12144"/>
        <dbReference type="ChEBI" id="CHEBI:57856"/>
        <dbReference type="ChEBI" id="CHEBI:59789"/>
        <dbReference type="ChEBI" id="CHEBI:90596"/>
        <dbReference type="ChEBI" id="CHEBI:90598"/>
        <dbReference type="EC" id="2.1.1.77"/>
    </reaction>
</comment>
<evidence type="ECO:0000256" key="5">
    <source>
        <dbReference type="ARBA" id="ARBA00022679"/>
    </source>
</evidence>
<keyword evidence="4 7" id="KW-0489">Methyltransferase</keyword>
<dbReference type="Proteomes" id="UP000703893">
    <property type="component" value="Unassembled WGS sequence"/>
</dbReference>
<name>A0A937X7I8_9BACT</name>
<keyword evidence="5 7" id="KW-0808">Transferase</keyword>
<evidence type="ECO:0000313" key="9">
    <source>
        <dbReference type="Proteomes" id="UP000703893"/>
    </source>
</evidence>